<dbReference type="OrthoDB" id="5406053at2"/>
<dbReference type="InterPro" id="IPR011893">
    <property type="entry name" value="Selenoprotein_Rdx-typ"/>
</dbReference>
<dbReference type="Gene3D" id="3.40.30.10">
    <property type="entry name" value="Glutaredoxin"/>
    <property type="match status" value="1"/>
</dbReference>
<reference evidence="2 3" key="1">
    <citation type="submission" date="2019-03" db="EMBL/GenBank/DDBJ databases">
        <title>Genomic Encyclopedia of Type Strains, Phase IV (KMG-IV): sequencing the most valuable type-strain genomes for metagenomic binning, comparative biology and taxonomic classification.</title>
        <authorList>
            <person name="Goeker M."/>
        </authorList>
    </citation>
    <scope>NUCLEOTIDE SEQUENCE [LARGE SCALE GENOMIC DNA]</scope>
    <source>
        <strain evidence="2 3">DSM 24984</strain>
    </source>
</reference>
<dbReference type="Proteomes" id="UP000294614">
    <property type="component" value="Unassembled WGS sequence"/>
</dbReference>
<dbReference type="Pfam" id="PF10262">
    <property type="entry name" value="Rdx"/>
    <property type="match status" value="1"/>
</dbReference>
<keyword evidence="1" id="KW-0676">Redox-active center</keyword>
<evidence type="ECO:0000256" key="1">
    <source>
        <dbReference type="ARBA" id="ARBA00023284"/>
    </source>
</evidence>
<dbReference type="PROSITE" id="PS51274">
    <property type="entry name" value="GATASE_COBBQ"/>
    <property type="match status" value="1"/>
</dbReference>
<gene>
    <name evidence="2" type="ORF">C8D98_2605</name>
</gene>
<evidence type="ECO:0000313" key="2">
    <source>
        <dbReference type="EMBL" id="TCK58403.1"/>
    </source>
</evidence>
<accession>A0A4R1K3W9</accession>
<dbReference type="AlphaFoldDB" id="A0A4R1K3W9"/>
<sequence length="60" mass="6520">MAAGLAAELQESFPNADITYEPGPKKSEFAVTVDGAVVFSRLVRKRYPEEGEIVSLCKGF</sequence>
<name>A0A4R1K3W9_9BACT</name>
<protein>
    <submittedName>
        <fullName evidence="2">SelT/selW/selH-like putative selenoprotein</fullName>
    </submittedName>
</protein>
<dbReference type="RefSeq" id="WP_132874572.1">
    <property type="nucleotide sequence ID" value="NZ_SMGG01000007.1"/>
</dbReference>
<proteinExistence type="predicted"/>
<keyword evidence="3" id="KW-1185">Reference proteome</keyword>
<organism evidence="2 3">
    <name type="scientific">Seleniivibrio woodruffii</name>
    <dbReference type="NCBI Taxonomy" id="1078050"/>
    <lineage>
        <taxon>Bacteria</taxon>
        <taxon>Pseudomonadati</taxon>
        <taxon>Deferribacterota</taxon>
        <taxon>Deferribacteres</taxon>
        <taxon>Deferribacterales</taxon>
        <taxon>Geovibrionaceae</taxon>
        <taxon>Seleniivibrio</taxon>
    </lineage>
</organism>
<evidence type="ECO:0000313" key="3">
    <source>
        <dbReference type="Proteomes" id="UP000294614"/>
    </source>
</evidence>
<dbReference type="EMBL" id="SMGG01000007">
    <property type="protein sequence ID" value="TCK58403.1"/>
    <property type="molecule type" value="Genomic_DNA"/>
</dbReference>
<comment type="caution">
    <text evidence="2">The sequence shown here is derived from an EMBL/GenBank/DDBJ whole genome shotgun (WGS) entry which is preliminary data.</text>
</comment>